<reference evidence="5 6" key="1">
    <citation type="submission" date="2024-06" db="EMBL/GenBank/DDBJ databases">
        <authorList>
            <person name="Li Z."/>
            <person name="Jiang Y."/>
        </authorList>
    </citation>
    <scope>NUCLEOTIDE SEQUENCE [LARGE SCALE GENOMIC DNA]</scope>
    <source>
        <strain evidence="5 6">HSW-8</strain>
    </source>
</reference>
<proteinExistence type="predicted"/>
<keyword evidence="3" id="KW-0812">Transmembrane</keyword>
<comment type="catalytic activity">
    <reaction evidence="2">
        <text>2 GTP = 3',3'-c-di-GMP + 2 diphosphate</text>
        <dbReference type="Rhea" id="RHEA:24898"/>
        <dbReference type="ChEBI" id="CHEBI:33019"/>
        <dbReference type="ChEBI" id="CHEBI:37565"/>
        <dbReference type="ChEBI" id="CHEBI:58805"/>
        <dbReference type="EC" id="2.7.7.65"/>
    </reaction>
</comment>
<evidence type="ECO:0000256" key="2">
    <source>
        <dbReference type="ARBA" id="ARBA00034247"/>
    </source>
</evidence>
<dbReference type="InterPro" id="IPR029787">
    <property type="entry name" value="Nucleotide_cyclase"/>
</dbReference>
<dbReference type="PROSITE" id="PS50887">
    <property type="entry name" value="GGDEF"/>
    <property type="match status" value="1"/>
</dbReference>
<dbReference type="NCBIfam" id="TIGR00254">
    <property type="entry name" value="GGDEF"/>
    <property type="match status" value="1"/>
</dbReference>
<gene>
    <name evidence="5" type="ORF">ABSH63_01270</name>
</gene>
<dbReference type="PANTHER" id="PTHR45138">
    <property type="entry name" value="REGULATORY COMPONENTS OF SENSORY TRANSDUCTION SYSTEM"/>
    <property type="match status" value="1"/>
</dbReference>
<name>A0ABV2A678_9GAMM</name>
<dbReference type="PANTHER" id="PTHR45138:SF9">
    <property type="entry name" value="DIGUANYLATE CYCLASE DGCM-RELATED"/>
    <property type="match status" value="1"/>
</dbReference>
<keyword evidence="6" id="KW-1185">Reference proteome</keyword>
<dbReference type="Pfam" id="PF00990">
    <property type="entry name" value="GGDEF"/>
    <property type="match status" value="1"/>
</dbReference>
<feature type="transmembrane region" description="Helical" evidence="3">
    <location>
        <begin position="138"/>
        <end position="155"/>
    </location>
</feature>
<dbReference type="EMBL" id="JBEPIJ010000001">
    <property type="protein sequence ID" value="MES0872644.1"/>
    <property type="molecule type" value="Genomic_DNA"/>
</dbReference>
<evidence type="ECO:0000256" key="1">
    <source>
        <dbReference type="ARBA" id="ARBA00012528"/>
    </source>
</evidence>
<dbReference type="EC" id="2.7.7.65" evidence="1"/>
<dbReference type="SUPFAM" id="SSF55073">
    <property type="entry name" value="Nucleotide cyclase"/>
    <property type="match status" value="1"/>
</dbReference>
<feature type="transmembrane region" description="Helical" evidence="3">
    <location>
        <begin position="161"/>
        <end position="182"/>
    </location>
</feature>
<feature type="transmembrane region" description="Helical" evidence="3">
    <location>
        <begin position="189"/>
        <end position="208"/>
    </location>
</feature>
<keyword evidence="3" id="KW-0472">Membrane</keyword>
<protein>
    <recommendedName>
        <fullName evidence="1">diguanylate cyclase</fullName>
        <ecNumber evidence="1">2.7.7.65</ecNumber>
    </recommendedName>
</protein>
<feature type="transmembrane region" description="Helical" evidence="3">
    <location>
        <begin position="78"/>
        <end position="99"/>
    </location>
</feature>
<feature type="transmembrane region" description="Helical" evidence="3">
    <location>
        <begin position="214"/>
        <end position="234"/>
    </location>
</feature>
<evidence type="ECO:0000259" key="4">
    <source>
        <dbReference type="PROSITE" id="PS50887"/>
    </source>
</evidence>
<feature type="transmembrane region" description="Helical" evidence="3">
    <location>
        <begin position="111"/>
        <end position="131"/>
    </location>
</feature>
<keyword evidence="3" id="KW-1133">Transmembrane helix</keyword>
<evidence type="ECO:0000313" key="6">
    <source>
        <dbReference type="Proteomes" id="UP001465331"/>
    </source>
</evidence>
<evidence type="ECO:0000313" key="5">
    <source>
        <dbReference type="EMBL" id="MES0872644.1"/>
    </source>
</evidence>
<dbReference type="GO" id="GO:0052621">
    <property type="term" value="F:diguanylate cyclase activity"/>
    <property type="evidence" value="ECO:0007669"/>
    <property type="project" value="UniProtKB-EC"/>
</dbReference>
<dbReference type="InterPro" id="IPR050469">
    <property type="entry name" value="Diguanylate_Cyclase"/>
</dbReference>
<keyword evidence="5" id="KW-0808">Transferase</keyword>
<evidence type="ECO:0000256" key="3">
    <source>
        <dbReference type="SAM" id="Phobius"/>
    </source>
</evidence>
<comment type="caution">
    <text evidence="5">The sequence shown here is derived from an EMBL/GenBank/DDBJ whole genome shotgun (WGS) entry which is preliminary data.</text>
</comment>
<dbReference type="InterPro" id="IPR043128">
    <property type="entry name" value="Rev_trsase/Diguanyl_cyclase"/>
</dbReference>
<sequence>MFDDRPATADPMGFFLRLRHRGLVVAASKRSPVDELPPATVQTLERIARSSGPLLRLPAEVEPHYREQWRITANHMRVLLAVLPALVFGFLLLLPASVLDMPEAVVELLRLLSLCVIIPTALCAAVVTWLLPQHAVSGAVIAAGGLVLLLAFEILRAKSAAFGYTVDHGLALAIPVALAVLGGFRFDRVLMIHAGYLAIVVGGIELGWTPPLTTIAWVAEGGLLLVSAMAALWMETTQRRSWAARRLLTLQVHQDTLTSLRNRRAFELHFELAAAQARRDGCSMLFALADLDHFKLVNDRYGHAYGDGALSEVGVVLGQFGRRPLDLVARLGGEEFAILLYDCDPAAAETRLQALVDQVRGLGIDNHDAPLRKLTISAGGVISDGRHSLSLLYRSADAQLYKVKRGGRNGARIGPVLDE</sequence>
<dbReference type="Gene3D" id="3.30.70.270">
    <property type="match status" value="1"/>
</dbReference>
<keyword evidence="5" id="KW-0548">Nucleotidyltransferase</keyword>
<dbReference type="RefSeq" id="WP_352886651.1">
    <property type="nucleotide sequence ID" value="NZ_JBEPIJ010000001.1"/>
</dbReference>
<dbReference type="Proteomes" id="UP001465331">
    <property type="component" value="Unassembled WGS sequence"/>
</dbReference>
<organism evidence="5 6">
    <name type="scientific">Sinimarinibacterium thermocellulolyticum</name>
    <dbReference type="NCBI Taxonomy" id="3170016"/>
    <lineage>
        <taxon>Bacteria</taxon>
        <taxon>Pseudomonadati</taxon>
        <taxon>Pseudomonadota</taxon>
        <taxon>Gammaproteobacteria</taxon>
        <taxon>Nevskiales</taxon>
        <taxon>Nevskiaceae</taxon>
        <taxon>Sinimarinibacterium</taxon>
    </lineage>
</organism>
<dbReference type="InterPro" id="IPR000160">
    <property type="entry name" value="GGDEF_dom"/>
</dbReference>
<accession>A0ABV2A678</accession>
<dbReference type="SMART" id="SM00267">
    <property type="entry name" value="GGDEF"/>
    <property type="match status" value="1"/>
</dbReference>
<feature type="domain" description="GGDEF" evidence="4">
    <location>
        <begin position="282"/>
        <end position="416"/>
    </location>
</feature>
<dbReference type="CDD" id="cd01949">
    <property type="entry name" value="GGDEF"/>
    <property type="match status" value="1"/>
</dbReference>